<dbReference type="InterPro" id="IPR036271">
    <property type="entry name" value="Tet_transcr_reg_TetR-rel_C_sf"/>
</dbReference>
<dbReference type="InterPro" id="IPR009057">
    <property type="entry name" value="Homeodomain-like_sf"/>
</dbReference>
<keyword evidence="3" id="KW-0804">Transcription</keyword>
<dbReference type="Pfam" id="PF00440">
    <property type="entry name" value="TetR_N"/>
    <property type="match status" value="1"/>
</dbReference>
<evidence type="ECO:0000256" key="3">
    <source>
        <dbReference type="ARBA" id="ARBA00023163"/>
    </source>
</evidence>
<dbReference type="RefSeq" id="WP_089966199.1">
    <property type="nucleotide sequence ID" value="NZ_FOCQ01000004.1"/>
</dbReference>
<accession>A0A1H8CSA6</accession>
<evidence type="ECO:0000256" key="1">
    <source>
        <dbReference type="ARBA" id="ARBA00023015"/>
    </source>
</evidence>
<dbReference type="PANTHER" id="PTHR30055:SF212">
    <property type="entry name" value="TETR-FAMILY FAMILY TRANSCRIPTIONAL REGULATOR"/>
    <property type="match status" value="1"/>
</dbReference>
<keyword evidence="7" id="KW-1185">Reference proteome</keyword>
<evidence type="ECO:0000259" key="5">
    <source>
        <dbReference type="PROSITE" id="PS50977"/>
    </source>
</evidence>
<dbReference type="AlphaFoldDB" id="A0A1H8CSA6"/>
<keyword evidence="1" id="KW-0805">Transcription regulation</keyword>
<dbReference type="PROSITE" id="PS50977">
    <property type="entry name" value="HTH_TETR_2"/>
    <property type="match status" value="1"/>
</dbReference>
<dbReference type="Pfam" id="PF13305">
    <property type="entry name" value="TetR_C_33"/>
    <property type="match status" value="1"/>
</dbReference>
<sequence>MAKFNREKVLQTARALFVEEGYQAVSMRKIAQTLGYSHGTLYYHFKDKAALISEILKHDFAEMRNQMLQQTADHHPLETLRSVLYSFIRFGVTHPHPYRLMFIERDAELQQHQVAEGDQAFQILLEYVWRAKSELRNLPPAQIAWMMFMAAHGFISRNLKDSVSWEDLSTLAESFVDMILRGLTK</sequence>
<dbReference type="SUPFAM" id="SSF48498">
    <property type="entry name" value="Tetracyclin repressor-like, C-terminal domain"/>
    <property type="match status" value="1"/>
</dbReference>
<proteinExistence type="predicted"/>
<evidence type="ECO:0000313" key="6">
    <source>
        <dbReference type="EMBL" id="SEM97759.1"/>
    </source>
</evidence>
<dbReference type="PRINTS" id="PR00455">
    <property type="entry name" value="HTHTETR"/>
</dbReference>
<reference evidence="6 7" key="1">
    <citation type="submission" date="2016-10" db="EMBL/GenBank/DDBJ databases">
        <authorList>
            <person name="de Groot N.N."/>
        </authorList>
    </citation>
    <scope>NUCLEOTIDE SEQUENCE [LARGE SCALE GENOMIC DNA]</scope>
    <source>
        <strain evidence="6 7">DSM 46701</strain>
    </source>
</reference>
<evidence type="ECO:0000313" key="7">
    <source>
        <dbReference type="Proteomes" id="UP000199695"/>
    </source>
</evidence>
<dbReference type="STRING" id="1173111.SAMN05444955_10481"/>
<dbReference type="InterPro" id="IPR001647">
    <property type="entry name" value="HTH_TetR"/>
</dbReference>
<protein>
    <submittedName>
        <fullName evidence="6">DNA-binding transcriptional regulator, AcrR family</fullName>
    </submittedName>
</protein>
<dbReference type="SUPFAM" id="SSF46689">
    <property type="entry name" value="Homeodomain-like"/>
    <property type="match status" value="1"/>
</dbReference>
<dbReference type="InterPro" id="IPR025996">
    <property type="entry name" value="MT1864/Rv1816-like_C"/>
</dbReference>
<dbReference type="GO" id="GO:0003700">
    <property type="term" value="F:DNA-binding transcription factor activity"/>
    <property type="evidence" value="ECO:0007669"/>
    <property type="project" value="TreeGrafter"/>
</dbReference>
<gene>
    <name evidence="6" type="ORF">SAMN05444955_10481</name>
</gene>
<dbReference type="Gene3D" id="1.10.357.10">
    <property type="entry name" value="Tetracycline Repressor, domain 2"/>
    <property type="match status" value="1"/>
</dbReference>
<evidence type="ECO:0000256" key="2">
    <source>
        <dbReference type="ARBA" id="ARBA00023125"/>
    </source>
</evidence>
<dbReference type="GO" id="GO:0000976">
    <property type="term" value="F:transcription cis-regulatory region binding"/>
    <property type="evidence" value="ECO:0007669"/>
    <property type="project" value="TreeGrafter"/>
</dbReference>
<dbReference type="PANTHER" id="PTHR30055">
    <property type="entry name" value="HTH-TYPE TRANSCRIPTIONAL REGULATOR RUTR"/>
    <property type="match status" value="1"/>
</dbReference>
<keyword evidence="2 4" id="KW-0238">DNA-binding</keyword>
<dbReference type="EMBL" id="FOCQ01000004">
    <property type="protein sequence ID" value="SEM97759.1"/>
    <property type="molecule type" value="Genomic_DNA"/>
</dbReference>
<dbReference type="OrthoDB" id="9815924at2"/>
<dbReference type="InterPro" id="IPR050109">
    <property type="entry name" value="HTH-type_TetR-like_transc_reg"/>
</dbReference>
<feature type="domain" description="HTH tetR-type" evidence="5">
    <location>
        <begin position="3"/>
        <end position="63"/>
    </location>
</feature>
<feature type="DNA-binding region" description="H-T-H motif" evidence="4">
    <location>
        <begin position="26"/>
        <end position="45"/>
    </location>
</feature>
<organism evidence="6 7">
    <name type="scientific">Lihuaxuella thermophila</name>
    <dbReference type="NCBI Taxonomy" id="1173111"/>
    <lineage>
        <taxon>Bacteria</taxon>
        <taxon>Bacillati</taxon>
        <taxon>Bacillota</taxon>
        <taxon>Bacilli</taxon>
        <taxon>Bacillales</taxon>
        <taxon>Thermoactinomycetaceae</taxon>
        <taxon>Lihuaxuella</taxon>
    </lineage>
</organism>
<dbReference type="Proteomes" id="UP000199695">
    <property type="component" value="Unassembled WGS sequence"/>
</dbReference>
<evidence type="ECO:0000256" key="4">
    <source>
        <dbReference type="PROSITE-ProRule" id="PRU00335"/>
    </source>
</evidence>
<name>A0A1H8CSA6_9BACL</name>